<dbReference type="GO" id="GO:0010468">
    <property type="term" value="P:regulation of gene expression"/>
    <property type="evidence" value="ECO:0007669"/>
    <property type="project" value="UniProtKB-ARBA"/>
</dbReference>
<dbReference type="Pfam" id="PF08598">
    <property type="entry name" value="Sds3"/>
    <property type="match status" value="1"/>
</dbReference>
<feature type="region of interest" description="Disordered" evidence="7">
    <location>
        <begin position="1"/>
        <end position="135"/>
    </location>
</feature>
<keyword evidence="9" id="KW-1185">Reference proteome</keyword>
<proteinExistence type="predicted"/>
<evidence type="ECO:0000256" key="7">
    <source>
        <dbReference type="SAM" id="MobiDB-lite"/>
    </source>
</evidence>
<sequence length="405" mass="47125">MERASRRKRPNAAQHVTTNASTTYVEAESSKKTKSSNDRAPQRERKESLAMSDVEMSHDEAEQFDLKKENAYHSASDKLQEGDEAEQEQVRRSTRRARAGFVEDEPRKARSASIASSKSTEMEEGDEEPQDEDMKREQEILKQYEEELKDLERKKKMIEEGTFAEYCRRITDYKEERKRLLQSAQWHRTLQLKNIQDLYEFELKRSHDIAESTKIAIKNQCLIRMECVLQKLQQELLVIEKKKAVYKHLLESESHAELHMNVKLENDWKNMSKKRRLGKSVGIPPAILNLSASAVADDLTEIIQLRRQTAVAVRPEEFASNDVRLVPRRRLYVNSYVFEEGDDVILECEVQQEEWFGTIESITSDAIHIRLTPSNQKVRVYVACVRSSRCCIKPNTIENRCSRNS</sequence>
<feature type="coiled-coil region" evidence="6">
    <location>
        <begin position="222"/>
        <end position="249"/>
    </location>
</feature>
<evidence type="ECO:0000256" key="2">
    <source>
        <dbReference type="ARBA" id="ARBA00022491"/>
    </source>
</evidence>
<protein>
    <submittedName>
        <fullName evidence="8">Uncharacterized protein</fullName>
    </submittedName>
</protein>
<comment type="subcellular location">
    <subcellularLocation>
        <location evidence="1">Nucleus</location>
    </subcellularLocation>
</comment>
<evidence type="ECO:0000256" key="1">
    <source>
        <dbReference type="ARBA" id="ARBA00004123"/>
    </source>
</evidence>
<keyword evidence="3" id="KW-0805">Transcription regulation</keyword>
<keyword evidence="5" id="KW-0539">Nucleus</keyword>
<dbReference type="InParanoid" id="A0A024G9K2"/>
<keyword evidence="4" id="KW-0804">Transcription</keyword>
<dbReference type="EMBL" id="CAIX01000051">
    <property type="protein sequence ID" value="CCI43561.1"/>
    <property type="molecule type" value="Genomic_DNA"/>
</dbReference>
<organism evidence="8 9">
    <name type="scientific">Albugo candida</name>
    <dbReference type="NCBI Taxonomy" id="65357"/>
    <lineage>
        <taxon>Eukaryota</taxon>
        <taxon>Sar</taxon>
        <taxon>Stramenopiles</taxon>
        <taxon>Oomycota</taxon>
        <taxon>Peronosporomycetes</taxon>
        <taxon>Albuginales</taxon>
        <taxon>Albuginaceae</taxon>
        <taxon>Albugo</taxon>
    </lineage>
</organism>
<gene>
    <name evidence="8" type="ORF">BN9_043450</name>
</gene>
<dbReference type="Proteomes" id="UP000053237">
    <property type="component" value="Unassembled WGS sequence"/>
</dbReference>
<keyword evidence="6" id="KW-0175">Coiled coil</keyword>
<evidence type="ECO:0000256" key="6">
    <source>
        <dbReference type="SAM" id="Coils"/>
    </source>
</evidence>
<dbReference type="OrthoDB" id="70376at2759"/>
<accession>A0A024G9K2</accession>
<name>A0A024G9K2_9STRA</name>
<reference evidence="8 9" key="1">
    <citation type="submission" date="2012-05" db="EMBL/GenBank/DDBJ databases">
        <title>Recombination and specialization in a pathogen metapopulation.</title>
        <authorList>
            <person name="Gardiner A."/>
            <person name="Kemen E."/>
            <person name="Schultz-Larsen T."/>
            <person name="MacLean D."/>
            <person name="Van Oosterhout C."/>
            <person name="Jones J.D.G."/>
        </authorList>
    </citation>
    <scope>NUCLEOTIDE SEQUENCE [LARGE SCALE GENOMIC DNA]</scope>
    <source>
        <strain evidence="8 9">Ac Nc2</strain>
    </source>
</reference>
<keyword evidence="2" id="KW-0678">Repressor</keyword>
<feature type="compositionally biased region" description="Basic and acidic residues" evidence="7">
    <location>
        <begin position="55"/>
        <end position="81"/>
    </location>
</feature>
<dbReference type="GO" id="GO:0005654">
    <property type="term" value="C:nucleoplasm"/>
    <property type="evidence" value="ECO:0007669"/>
    <property type="project" value="UniProtKB-ARBA"/>
</dbReference>
<evidence type="ECO:0000313" key="8">
    <source>
        <dbReference type="EMBL" id="CCI43561.1"/>
    </source>
</evidence>
<evidence type="ECO:0000256" key="3">
    <source>
        <dbReference type="ARBA" id="ARBA00023015"/>
    </source>
</evidence>
<evidence type="ECO:0000256" key="4">
    <source>
        <dbReference type="ARBA" id="ARBA00023163"/>
    </source>
</evidence>
<feature type="compositionally biased region" description="Basic and acidic residues" evidence="7">
    <location>
        <begin position="28"/>
        <end position="48"/>
    </location>
</feature>
<dbReference type="InterPro" id="IPR013907">
    <property type="entry name" value="Sds3"/>
</dbReference>
<dbReference type="AlphaFoldDB" id="A0A024G9K2"/>
<evidence type="ECO:0000313" key="9">
    <source>
        <dbReference type="Proteomes" id="UP000053237"/>
    </source>
</evidence>
<feature type="compositionally biased region" description="Polar residues" evidence="7">
    <location>
        <begin position="14"/>
        <end position="24"/>
    </location>
</feature>
<evidence type="ECO:0000256" key="5">
    <source>
        <dbReference type="ARBA" id="ARBA00023242"/>
    </source>
</evidence>
<feature type="compositionally biased region" description="Basic residues" evidence="7">
    <location>
        <begin position="1"/>
        <end position="10"/>
    </location>
</feature>
<comment type="caution">
    <text evidence="8">The sequence shown here is derived from an EMBL/GenBank/DDBJ whole genome shotgun (WGS) entry which is preliminary data.</text>
</comment>
<feature type="compositionally biased region" description="Acidic residues" evidence="7">
    <location>
        <begin position="122"/>
        <end position="131"/>
    </location>
</feature>